<dbReference type="Gene3D" id="3.40.10.10">
    <property type="entry name" value="DNA Methylphosphotriester Repair Domain"/>
    <property type="match status" value="1"/>
</dbReference>
<proteinExistence type="predicted"/>
<sequence>MLYHAHLKDFEVRKGIRQREITYAGHRKLKIYGTLKCASGKRMKRENRIFFKTGKEAISLGYRPCGHCMRTAFKKWKDEPVLQPKQP</sequence>
<evidence type="ECO:0000313" key="3">
    <source>
        <dbReference type="EMBL" id="RYC53104.1"/>
    </source>
</evidence>
<keyword evidence="1" id="KW-0010">Activator</keyword>
<dbReference type="GO" id="GO:0006281">
    <property type="term" value="P:DNA repair"/>
    <property type="evidence" value="ECO:0007669"/>
    <property type="project" value="InterPro"/>
</dbReference>
<feature type="domain" description="Ada DNA repair metal-binding" evidence="2">
    <location>
        <begin position="23"/>
        <end position="68"/>
    </location>
</feature>
<comment type="caution">
    <text evidence="3">The sequence shown here is derived from an EMBL/GenBank/DDBJ whole genome shotgun (WGS) entry which is preliminary data.</text>
</comment>
<gene>
    <name evidence="3" type="ORF">DN53_02475</name>
</gene>
<dbReference type="SUPFAM" id="SSF57884">
    <property type="entry name" value="Ada DNA repair protein, N-terminal domain (N-Ada 10)"/>
    <property type="match status" value="1"/>
</dbReference>
<dbReference type="GO" id="GO:0008168">
    <property type="term" value="F:methyltransferase activity"/>
    <property type="evidence" value="ECO:0007669"/>
    <property type="project" value="InterPro"/>
</dbReference>
<dbReference type="RefSeq" id="WP_129652805.1">
    <property type="nucleotide sequence ID" value="NZ_ML142907.1"/>
</dbReference>
<keyword evidence="4" id="KW-1185">Reference proteome</keyword>
<dbReference type="GO" id="GO:0006355">
    <property type="term" value="P:regulation of DNA-templated transcription"/>
    <property type="evidence" value="ECO:0007669"/>
    <property type="project" value="InterPro"/>
</dbReference>
<evidence type="ECO:0000313" key="4">
    <source>
        <dbReference type="Proteomes" id="UP000290261"/>
    </source>
</evidence>
<reference evidence="3 4" key="1">
    <citation type="submission" date="2014-04" db="EMBL/GenBank/DDBJ databases">
        <title>Whole genome of Muricauda olearia.</title>
        <authorList>
            <person name="Zhang X.-H."/>
            <person name="Tang K."/>
        </authorList>
    </citation>
    <scope>NUCLEOTIDE SEQUENCE [LARGE SCALE GENOMIC DNA]</scope>
    <source>
        <strain evidence="3 4">Th120</strain>
    </source>
</reference>
<accession>A0A444VQK9</accession>
<dbReference type="Pfam" id="PF02805">
    <property type="entry name" value="Ada_Zn_binding"/>
    <property type="match status" value="1"/>
</dbReference>
<dbReference type="GO" id="GO:0003677">
    <property type="term" value="F:DNA binding"/>
    <property type="evidence" value="ECO:0007669"/>
    <property type="project" value="InterPro"/>
</dbReference>
<dbReference type="Proteomes" id="UP000290261">
    <property type="component" value="Unassembled WGS sequence"/>
</dbReference>
<dbReference type="GO" id="GO:0008270">
    <property type="term" value="F:zinc ion binding"/>
    <property type="evidence" value="ECO:0007669"/>
    <property type="project" value="InterPro"/>
</dbReference>
<evidence type="ECO:0000256" key="1">
    <source>
        <dbReference type="ARBA" id="ARBA00023159"/>
    </source>
</evidence>
<dbReference type="AlphaFoldDB" id="A0A444VQK9"/>
<protein>
    <submittedName>
        <fullName evidence="3">Metal-binding protein</fullName>
    </submittedName>
</protein>
<dbReference type="EMBL" id="JJMP01000001">
    <property type="protein sequence ID" value="RYC53104.1"/>
    <property type="molecule type" value="Genomic_DNA"/>
</dbReference>
<dbReference type="InterPro" id="IPR004026">
    <property type="entry name" value="Ada_DNA_repair_Zn-bd"/>
</dbReference>
<evidence type="ECO:0000259" key="2">
    <source>
        <dbReference type="Pfam" id="PF02805"/>
    </source>
</evidence>
<organism evidence="3 4">
    <name type="scientific">Flagellimonas olearia</name>
    <dbReference type="NCBI Taxonomy" id="552546"/>
    <lineage>
        <taxon>Bacteria</taxon>
        <taxon>Pseudomonadati</taxon>
        <taxon>Bacteroidota</taxon>
        <taxon>Flavobacteriia</taxon>
        <taxon>Flavobacteriales</taxon>
        <taxon>Flavobacteriaceae</taxon>
        <taxon>Flagellimonas</taxon>
    </lineage>
</organism>
<dbReference type="InterPro" id="IPR035451">
    <property type="entry name" value="Ada-like_dom_sf"/>
</dbReference>
<name>A0A444VQK9_9FLAO</name>